<dbReference type="PROSITE" id="PS50943">
    <property type="entry name" value="HTH_CROC1"/>
    <property type="match status" value="1"/>
</dbReference>
<dbReference type="AlphaFoldDB" id="A0A386ZJ25"/>
<dbReference type="Gene3D" id="1.10.260.40">
    <property type="entry name" value="lambda repressor-like DNA-binding domains"/>
    <property type="match status" value="1"/>
</dbReference>
<dbReference type="InterPro" id="IPR010982">
    <property type="entry name" value="Lambda_DNA-bd_dom_sf"/>
</dbReference>
<dbReference type="Pfam" id="PF13560">
    <property type="entry name" value="HTH_31"/>
    <property type="match status" value="1"/>
</dbReference>
<dbReference type="EMBL" id="CP032568">
    <property type="protein sequence ID" value="AYF77144.1"/>
    <property type="molecule type" value="Genomic_DNA"/>
</dbReference>
<dbReference type="InterPro" id="IPR001387">
    <property type="entry name" value="Cro/C1-type_HTH"/>
</dbReference>
<dbReference type="Pfam" id="PF17765">
    <property type="entry name" value="MLTR_LBD"/>
    <property type="match status" value="1"/>
</dbReference>
<dbReference type="GO" id="GO:0003677">
    <property type="term" value="F:DNA binding"/>
    <property type="evidence" value="ECO:0007669"/>
    <property type="project" value="InterPro"/>
</dbReference>
<dbReference type="SMART" id="SM00530">
    <property type="entry name" value="HTH_XRE"/>
    <property type="match status" value="1"/>
</dbReference>
<proteinExistence type="predicted"/>
<dbReference type="OrthoDB" id="4536278at2"/>
<protein>
    <submittedName>
        <fullName evidence="2">XRE family transcriptional regulator</fullName>
    </submittedName>
</protein>
<dbReference type="RefSeq" id="WP_120741323.1">
    <property type="nucleotide sequence ID" value="NZ_CP032568.1"/>
</dbReference>
<gene>
    <name evidence="2" type="ORF">D7D52_28735</name>
</gene>
<name>A0A386ZJ25_9NOCA</name>
<dbReference type="Gene3D" id="3.30.450.180">
    <property type="match status" value="1"/>
</dbReference>
<evidence type="ECO:0000313" key="2">
    <source>
        <dbReference type="EMBL" id="AYF77144.1"/>
    </source>
</evidence>
<evidence type="ECO:0000259" key="1">
    <source>
        <dbReference type="PROSITE" id="PS50943"/>
    </source>
</evidence>
<dbReference type="KEGG" id="nyu:D7D52_28735"/>
<dbReference type="Proteomes" id="UP000267164">
    <property type="component" value="Chromosome"/>
</dbReference>
<accession>A0A386ZJ25</accession>
<dbReference type="PANTHER" id="PTHR35010:SF2">
    <property type="entry name" value="BLL4672 PROTEIN"/>
    <property type="match status" value="1"/>
</dbReference>
<dbReference type="PANTHER" id="PTHR35010">
    <property type="entry name" value="BLL4672 PROTEIN-RELATED"/>
    <property type="match status" value="1"/>
</dbReference>
<keyword evidence="3" id="KW-1185">Reference proteome</keyword>
<evidence type="ECO:0000313" key="3">
    <source>
        <dbReference type="Proteomes" id="UP000267164"/>
    </source>
</evidence>
<dbReference type="InterPro" id="IPR041413">
    <property type="entry name" value="MLTR_LBD"/>
</dbReference>
<feature type="domain" description="HTH cro/C1-type" evidence="1">
    <location>
        <begin position="15"/>
        <end position="69"/>
    </location>
</feature>
<reference evidence="2 3" key="1">
    <citation type="submission" date="2018-09" db="EMBL/GenBank/DDBJ databases">
        <title>Nocardia yunnanensis sp. nov., an actinomycete isolated from a soil sample.</title>
        <authorList>
            <person name="Zhang J."/>
        </authorList>
    </citation>
    <scope>NUCLEOTIDE SEQUENCE [LARGE SCALE GENOMIC DNA]</scope>
    <source>
        <strain evidence="2 3">CFHS0054</strain>
    </source>
</reference>
<sequence length="264" mass="29072">MEGEIVMPSLGAFARELRDRRGWTQPKAADRAKVGVSTLRKLEQNSGAEFREDTLENLANVLCATGDERAHWWALAGRTGRALPGSGPEDVALLVAALDSAPAAWVRDWRVRIANDAHRRLFPGLADAESLPRWMFGDPRAKLVLPEWWDEARMLVGMMRHLAVSGRGHGHTVDVIRAMSDYPDFRRIWDTGVVHIARPGRLRRIWSPATESETTLREALYPTSESGVIIVGFPAGADEVRSGGQAVEPVAQDRVGELGVGEGR</sequence>
<dbReference type="CDD" id="cd00093">
    <property type="entry name" value="HTH_XRE"/>
    <property type="match status" value="1"/>
</dbReference>
<dbReference type="SUPFAM" id="SSF47413">
    <property type="entry name" value="lambda repressor-like DNA-binding domains"/>
    <property type="match status" value="1"/>
</dbReference>
<organism evidence="2 3">
    <name type="scientific">Nocardia yunnanensis</name>
    <dbReference type="NCBI Taxonomy" id="2382165"/>
    <lineage>
        <taxon>Bacteria</taxon>
        <taxon>Bacillati</taxon>
        <taxon>Actinomycetota</taxon>
        <taxon>Actinomycetes</taxon>
        <taxon>Mycobacteriales</taxon>
        <taxon>Nocardiaceae</taxon>
        <taxon>Nocardia</taxon>
    </lineage>
</organism>